<accession>A0A0A0KMV6</accession>
<feature type="region of interest" description="Disordered" evidence="1">
    <location>
        <begin position="1"/>
        <end position="87"/>
    </location>
</feature>
<gene>
    <name evidence="2" type="ORF">Csa_5G374750</name>
</gene>
<reference evidence="2 3" key="1">
    <citation type="journal article" date="2009" name="Nat. Genet.">
        <title>The genome of the cucumber, Cucumis sativus L.</title>
        <authorList>
            <person name="Huang S."/>
            <person name="Li R."/>
            <person name="Zhang Z."/>
            <person name="Li L."/>
            <person name="Gu X."/>
            <person name="Fan W."/>
            <person name="Lucas W.J."/>
            <person name="Wang X."/>
            <person name="Xie B."/>
            <person name="Ni P."/>
            <person name="Ren Y."/>
            <person name="Zhu H."/>
            <person name="Li J."/>
            <person name="Lin K."/>
            <person name="Jin W."/>
            <person name="Fei Z."/>
            <person name="Li G."/>
            <person name="Staub J."/>
            <person name="Kilian A."/>
            <person name="van der Vossen E.A."/>
            <person name="Wu Y."/>
            <person name="Guo J."/>
            <person name="He J."/>
            <person name="Jia Z."/>
            <person name="Ren Y."/>
            <person name="Tian G."/>
            <person name="Lu Y."/>
            <person name="Ruan J."/>
            <person name="Qian W."/>
            <person name="Wang M."/>
            <person name="Huang Q."/>
            <person name="Li B."/>
            <person name="Xuan Z."/>
            <person name="Cao J."/>
            <person name="Asan"/>
            <person name="Wu Z."/>
            <person name="Zhang J."/>
            <person name="Cai Q."/>
            <person name="Bai Y."/>
            <person name="Zhao B."/>
            <person name="Han Y."/>
            <person name="Li Y."/>
            <person name="Li X."/>
            <person name="Wang S."/>
            <person name="Shi Q."/>
            <person name="Liu S."/>
            <person name="Cho W.K."/>
            <person name="Kim J.Y."/>
            <person name="Xu Y."/>
            <person name="Heller-Uszynska K."/>
            <person name="Miao H."/>
            <person name="Cheng Z."/>
            <person name="Zhang S."/>
            <person name="Wu J."/>
            <person name="Yang Y."/>
            <person name="Kang H."/>
            <person name="Li M."/>
            <person name="Liang H."/>
            <person name="Ren X."/>
            <person name="Shi Z."/>
            <person name="Wen M."/>
            <person name="Jian M."/>
            <person name="Yang H."/>
            <person name="Zhang G."/>
            <person name="Yang Z."/>
            <person name="Chen R."/>
            <person name="Liu S."/>
            <person name="Li J."/>
            <person name="Ma L."/>
            <person name="Liu H."/>
            <person name="Zhou Y."/>
            <person name="Zhao J."/>
            <person name="Fang X."/>
            <person name="Li G."/>
            <person name="Fang L."/>
            <person name="Li Y."/>
            <person name="Liu D."/>
            <person name="Zheng H."/>
            <person name="Zhang Y."/>
            <person name="Qin N."/>
            <person name="Li Z."/>
            <person name="Yang G."/>
            <person name="Yang S."/>
            <person name="Bolund L."/>
            <person name="Kristiansen K."/>
            <person name="Zheng H."/>
            <person name="Li S."/>
            <person name="Zhang X."/>
            <person name="Yang H."/>
            <person name="Wang J."/>
            <person name="Sun R."/>
            <person name="Zhang B."/>
            <person name="Jiang S."/>
            <person name="Wang J."/>
            <person name="Du Y."/>
            <person name="Li S."/>
        </authorList>
    </citation>
    <scope>NUCLEOTIDE SEQUENCE [LARGE SCALE GENOMIC DNA]</scope>
    <source>
        <strain evidence="3">cv. 9930</strain>
    </source>
</reference>
<dbReference type="Gramene" id="KGN50965">
    <property type="protein sequence ID" value="KGN50965"/>
    <property type="gene ID" value="Csa_5G374750"/>
</dbReference>
<proteinExistence type="predicted"/>
<evidence type="ECO:0000313" key="3">
    <source>
        <dbReference type="Proteomes" id="UP000029981"/>
    </source>
</evidence>
<reference evidence="2 3" key="3">
    <citation type="journal article" date="2010" name="BMC Genomics">
        <title>Transcriptome sequencing and comparative analysis of cucumber flowers with different sex types.</title>
        <authorList>
            <person name="Guo S."/>
            <person name="Zheng Y."/>
            <person name="Joung J.G."/>
            <person name="Liu S."/>
            <person name="Zhang Z."/>
            <person name="Crasta O.R."/>
            <person name="Sobral B.W."/>
            <person name="Xu Y."/>
            <person name="Huang S."/>
            <person name="Fei Z."/>
        </authorList>
    </citation>
    <scope>NUCLEOTIDE SEQUENCE [LARGE SCALE GENOMIC DNA]</scope>
    <source>
        <strain evidence="3">cv. 9930</strain>
    </source>
</reference>
<feature type="compositionally biased region" description="Basic and acidic residues" evidence="1">
    <location>
        <begin position="67"/>
        <end position="87"/>
    </location>
</feature>
<feature type="compositionally biased region" description="Acidic residues" evidence="1">
    <location>
        <begin position="1"/>
        <end position="17"/>
    </location>
</feature>
<name>A0A0A0KMV6_CUCSA</name>
<sequence length="87" mass="10107">MCLGFETEEETQEEDAGEDRFETDKSDDEGDAVEIRQRRRWQRDQTKKEMSAVAEGEEEAKGVPQAARERETQRTTEGREGLRERDA</sequence>
<organism evidence="2 3">
    <name type="scientific">Cucumis sativus</name>
    <name type="common">Cucumber</name>
    <dbReference type="NCBI Taxonomy" id="3659"/>
    <lineage>
        <taxon>Eukaryota</taxon>
        <taxon>Viridiplantae</taxon>
        <taxon>Streptophyta</taxon>
        <taxon>Embryophyta</taxon>
        <taxon>Tracheophyta</taxon>
        <taxon>Spermatophyta</taxon>
        <taxon>Magnoliopsida</taxon>
        <taxon>eudicotyledons</taxon>
        <taxon>Gunneridae</taxon>
        <taxon>Pentapetalae</taxon>
        <taxon>rosids</taxon>
        <taxon>fabids</taxon>
        <taxon>Cucurbitales</taxon>
        <taxon>Cucurbitaceae</taxon>
        <taxon>Benincaseae</taxon>
        <taxon>Cucumis</taxon>
    </lineage>
</organism>
<keyword evidence="3" id="KW-1185">Reference proteome</keyword>
<dbReference type="EMBL" id="CM002926">
    <property type="protein sequence ID" value="KGN50965.1"/>
    <property type="molecule type" value="Genomic_DNA"/>
</dbReference>
<dbReference type="AlphaFoldDB" id="A0A0A0KMV6"/>
<reference evidence="2 3" key="2">
    <citation type="journal article" date="2009" name="PLoS ONE">
        <title>An integrated genetic and cytogenetic map of the cucumber genome.</title>
        <authorList>
            <person name="Ren Y."/>
            <person name="Zhang Z."/>
            <person name="Liu J."/>
            <person name="Staub J.E."/>
            <person name="Han Y."/>
            <person name="Cheng Z."/>
            <person name="Li X."/>
            <person name="Lu J."/>
            <person name="Miao H."/>
            <person name="Kang H."/>
            <person name="Xie B."/>
            <person name="Gu X."/>
            <person name="Wang X."/>
            <person name="Du Y."/>
            <person name="Jin W."/>
            <person name="Huang S."/>
        </authorList>
    </citation>
    <scope>NUCLEOTIDE SEQUENCE [LARGE SCALE GENOMIC DNA]</scope>
    <source>
        <strain evidence="3">cv. 9930</strain>
    </source>
</reference>
<evidence type="ECO:0000256" key="1">
    <source>
        <dbReference type="SAM" id="MobiDB-lite"/>
    </source>
</evidence>
<evidence type="ECO:0000313" key="2">
    <source>
        <dbReference type="EMBL" id="KGN50965.1"/>
    </source>
</evidence>
<protein>
    <submittedName>
        <fullName evidence="2">Uncharacterized protein</fullName>
    </submittedName>
</protein>
<dbReference type="Proteomes" id="UP000029981">
    <property type="component" value="Chromosome 5"/>
</dbReference>
<reference evidence="2 3" key="4">
    <citation type="journal article" date="2011" name="BMC Genomics">
        <title>RNA-Seq improves annotation of protein-coding genes in the cucumber genome.</title>
        <authorList>
            <person name="Li Z."/>
            <person name="Zhang Z."/>
            <person name="Yan P."/>
            <person name="Huang S."/>
            <person name="Fei Z."/>
            <person name="Lin K."/>
        </authorList>
    </citation>
    <scope>NUCLEOTIDE SEQUENCE [LARGE SCALE GENOMIC DNA]</scope>
    <source>
        <strain evidence="3">cv. 9930</strain>
    </source>
</reference>